<evidence type="ECO:0000313" key="5">
    <source>
        <dbReference type="EMBL" id="ENZ52556.1"/>
    </source>
</evidence>
<dbReference type="SUPFAM" id="SSF53850">
    <property type="entry name" value="Periplasmic binding protein-like II"/>
    <property type="match status" value="2"/>
</dbReference>
<evidence type="ECO:0000256" key="1">
    <source>
        <dbReference type="SAM" id="MobiDB-lite"/>
    </source>
</evidence>
<dbReference type="RefSeq" id="WP_002574711.1">
    <property type="nucleotide sequence ID" value="NZ_KB851182.1"/>
</dbReference>
<feature type="signal peptide" evidence="3">
    <location>
        <begin position="1"/>
        <end position="28"/>
    </location>
</feature>
<dbReference type="NCBIfam" id="TIGR00254">
    <property type="entry name" value="GGDEF"/>
    <property type="match status" value="1"/>
</dbReference>
<dbReference type="Gene3D" id="3.30.70.270">
    <property type="match status" value="1"/>
</dbReference>
<dbReference type="InterPro" id="IPR043128">
    <property type="entry name" value="Rev_trsase/Diguanyl_cyclase"/>
</dbReference>
<dbReference type="HOGENOM" id="CLU_017954_0_0_9"/>
<dbReference type="InterPro" id="IPR029787">
    <property type="entry name" value="Nucleotide_cyclase"/>
</dbReference>
<sequence length="841" mass="95804">MNQLIRKYIMVLAAIFCLILTCSSVSYAEEAESVIRVGFPMQPGLTMKDENGNYTGYTYDYLKEIGQYTGWTYEFVEPQDSGTIDEQLIQMMDMLEQGELDLIGAMNNNNQTSSVYDFPSENYGNAYSVIAVRDDDDRIDEYNLSDFKGLRIALLKQADYHNEKFYQYAKLNGIRYEIVWCERGGEQEEKIYSGKADAMLSVDLSLPQGFRPVAKFSPIPFYFATTKGNTQIINELNRAISYTSENNPTLQMNLYNKYFSRSSSQLFLNSKEREYIQEHPVLKVLVHDGFGPIQYYDGKGQVQGVARDLLSSIAQKAGWTLDFVYADDYSEFEQALNEGRADVILSILYDYDTVQKKNVLLSNPYLETESVLVAHDGVDMTNLKGKIQAVYMGMRKTDDEQADVRFYDSLEESLNAVEKGECDYTYSNSYTASYYLSRNRYEHVSIYPQAGSDSVKYSIGILRKDDKQILAILNKGIRSIETGELEKYIYNNAQQKQKVTLGTFIRDNSVPFILFTLLAASGLLALIYIHYRSQMRMKRQIELENTRYRYLSDILKEVTFTYDYGSDVLTLSREGVELFGADESIGQYSRYQGNGKQENGLPSLYYLLEQRQDVDAEILMALPDGDAEWYRVVIKVIFDGSQADSAIGRLQNIHGEKLERERLEQRSKRDGLTGIYNIAAAKMEITRMLDRHTGSLALAVIDLDGFKEINDRYGHYTGDQVLIYTAKALRESFCEEAVTARLGGDEFIVCVPYTGQNHLAECCNAVFDSLQAGCRASGYPAATVSIGISISRREDDYTTLYQRADTLLYEVKNSGKNNFRIEDEAERASRPDTEQEHHTVL</sequence>
<dbReference type="CDD" id="cd01949">
    <property type="entry name" value="GGDEF"/>
    <property type="match status" value="1"/>
</dbReference>
<organism evidence="5 6">
    <name type="scientific">Enterocloster bolteae 90A9</name>
    <dbReference type="NCBI Taxonomy" id="997894"/>
    <lineage>
        <taxon>Bacteria</taxon>
        <taxon>Bacillati</taxon>
        <taxon>Bacillota</taxon>
        <taxon>Clostridia</taxon>
        <taxon>Lachnospirales</taxon>
        <taxon>Lachnospiraceae</taxon>
        <taxon>Enterocloster</taxon>
    </lineage>
</organism>
<feature type="domain" description="GGDEF" evidence="4">
    <location>
        <begin position="694"/>
        <end position="824"/>
    </location>
</feature>
<dbReference type="SUPFAM" id="SSF55073">
    <property type="entry name" value="Nucleotide cyclase"/>
    <property type="match status" value="1"/>
</dbReference>
<accession>R0AK91</accession>
<feature type="transmembrane region" description="Helical" evidence="2">
    <location>
        <begin position="512"/>
        <end position="531"/>
    </location>
</feature>
<feature type="region of interest" description="Disordered" evidence="1">
    <location>
        <begin position="820"/>
        <end position="841"/>
    </location>
</feature>
<keyword evidence="6" id="KW-1185">Reference proteome</keyword>
<protein>
    <submittedName>
        <fullName evidence="5">Diguanylate cyclase (GGDEF) domain-containing protein</fullName>
    </submittedName>
</protein>
<evidence type="ECO:0000256" key="3">
    <source>
        <dbReference type="SAM" id="SignalP"/>
    </source>
</evidence>
<keyword evidence="2" id="KW-0472">Membrane</keyword>
<comment type="caution">
    <text evidence="5">The sequence shown here is derived from an EMBL/GenBank/DDBJ whole genome shotgun (WGS) entry which is preliminary data.</text>
</comment>
<keyword evidence="2" id="KW-1133">Transmembrane helix</keyword>
<dbReference type="InterPro" id="IPR000160">
    <property type="entry name" value="GGDEF_dom"/>
</dbReference>
<evidence type="ECO:0000256" key="2">
    <source>
        <dbReference type="SAM" id="Phobius"/>
    </source>
</evidence>
<dbReference type="SMART" id="SM00267">
    <property type="entry name" value="GGDEF"/>
    <property type="match status" value="1"/>
</dbReference>
<dbReference type="PANTHER" id="PTHR45138">
    <property type="entry name" value="REGULATORY COMPONENTS OF SENSORY TRANSDUCTION SYSTEM"/>
    <property type="match status" value="1"/>
</dbReference>
<evidence type="ECO:0000313" key="6">
    <source>
        <dbReference type="Proteomes" id="UP000013126"/>
    </source>
</evidence>
<dbReference type="CDD" id="cd01007">
    <property type="entry name" value="PBP2_BvgS_HisK_like"/>
    <property type="match status" value="1"/>
</dbReference>
<evidence type="ECO:0000259" key="4">
    <source>
        <dbReference type="PROSITE" id="PS50887"/>
    </source>
</evidence>
<dbReference type="PANTHER" id="PTHR45138:SF9">
    <property type="entry name" value="DIGUANYLATE CYCLASE DGCM-RELATED"/>
    <property type="match status" value="1"/>
</dbReference>
<dbReference type="GO" id="GO:0052621">
    <property type="term" value="F:diguanylate cyclase activity"/>
    <property type="evidence" value="ECO:0007669"/>
    <property type="project" value="TreeGrafter"/>
</dbReference>
<reference evidence="5 6" key="1">
    <citation type="submission" date="2013-01" db="EMBL/GenBank/DDBJ databases">
        <title>The Genome Sequence of Clostridium bolteae 90A9.</title>
        <authorList>
            <consortium name="The Broad Institute Genome Sequencing Platform"/>
            <person name="Earl A."/>
            <person name="Ward D."/>
            <person name="Feldgarden M."/>
            <person name="Gevers D."/>
            <person name="Courvalin P."/>
            <person name="Lambert T."/>
            <person name="Walker B."/>
            <person name="Young S.K."/>
            <person name="Zeng Q."/>
            <person name="Gargeya S."/>
            <person name="Fitzgerald M."/>
            <person name="Haas B."/>
            <person name="Abouelleil A."/>
            <person name="Alvarado L."/>
            <person name="Arachchi H.M."/>
            <person name="Berlin A.M."/>
            <person name="Chapman S.B."/>
            <person name="Dewar J."/>
            <person name="Goldberg J."/>
            <person name="Griggs A."/>
            <person name="Gujja S."/>
            <person name="Hansen M."/>
            <person name="Howarth C."/>
            <person name="Imamovic A."/>
            <person name="Larimer J."/>
            <person name="McCowan C."/>
            <person name="Murphy C."/>
            <person name="Neiman D."/>
            <person name="Pearson M."/>
            <person name="Priest M."/>
            <person name="Roberts A."/>
            <person name="Saif S."/>
            <person name="Shea T."/>
            <person name="Sisk P."/>
            <person name="Sykes S."/>
            <person name="Wortman J."/>
            <person name="Nusbaum C."/>
            <person name="Birren B."/>
        </authorList>
    </citation>
    <scope>NUCLEOTIDE SEQUENCE [LARGE SCALE GENOMIC DNA]</scope>
    <source>
        <strain evidence="5 6">90A9</strain>
    </source>
</reference>
<dbReference type="AlphaFoldDB" id="R0AK91"/>
<dbReference type="SMART" id="SM00062">
    <property type="entry name" value="PBPb"/>
    <property type="match status" value="2"/>
</dbReference>
<keyword evidence="3" id="KW-0732">Signal</keyword>
<dbReference type="Gene3D" id="3.40.190.10">
    <property type="entry name" value="Periplasmic binding protein-like II"/>
    <property type="match status" value="4"/>
</dbReference>
<feature type="chain" id="PRO_5004339263" evidence="3">
    <location>
        <begin position="29"/>
        <end position="841"/>
    </location>
</feature>
<dbReference type="InterPro" id="IPR001638">
    <property type="entry name" value="Solute-binding_3/MltF_N"/>
</dbReference>
<dbReference type="GeneID" id="23112366"/>
<dbReference type="EMBL" id="AGYH01000003">
    <property type="protein sequence ID" value="ENZ52556.1"/>
    <property type="molecule type" value="Genomic_DNA"/>
</dbReference>
<dbReference type="PROSITE" id="PS50887">
    <property type="entry name" value="GGDEF"/>
    <property type="match status" value="1"/>
</dbReference>
<name>R0AK91_9FIRM</name>
<dbReference type="Pfam" id="PF00497">
    <property type="entry name" value="SBP_bac_3"/>
    <property type="match status" value="2"/>
</dbReference>
<proteinExistence type="predicted"/>
<gene>
    <name evidence="5" type="ORF">HMPREF1085_01272</name>
</gene>
<dbReference type="OrthoDB" id="9805474at2"/>
<dbReference type="Pfam" id="PF00990">
    <property type="entry name" value="GGDEF"/>
    <property type="match status" value="1"/>
</dbReference>
<dbReference type="InterPro" id="IPR050469">
    <property type="entry name" value="Diguanylate_Cyclase"/>
</dbReference>
<dbReference type="Proteomes" id="UP000013126">
    <property type="component" value="Unassembled WGS sequence"/>
</dbReference>
<keyword evidence="2" id="KW-0812">Transmembrane</keyword>
<dbReference type="PATRIC" id="fig|997894.4.peg.1350"/>